<comment type="caution">
    <text evidence="4">The sequence shown here is derived from an EMBL/GenBank/DDBJ whole genome shotgun (WGS) entry which is preliminary data.</text>
</comment>
<feature type="domain" description="DUF659" evidence="2">
    <location>
        <begin position="184"/>
        <end position="301"/>
    </location>
</feature>
<accession>A0AAV6HR71</accession>
<dbReference type="PANTHER" id="PTHR32166">
    <property type="entry name" value="OSJNBA0013A04.12 PROTEIN"/>
    <property type="match status" value="1"/>
</dbReference>
<feature type="compositionally biased region" description="Polar residues" evidence="1">
    <location>
        <begin position="104"/>
        <end position="117"/>
    </location>
</feature>
<sequence>MSSSTGASSAPKTVEEKVLWQYVTKLDKFGGKGGNFKWKCSYCGLMKNGSYTRVKAHLLKVSGEGVAVCETVTSNDVAKFRRLVEEEKAKAEQSQPKKVPLPPSSASLTGISFNETQGGLGSKKRRANTSESDNPVIKAFNVGARDHLHSEIARMFYSGGLPFNLARNPHYVSSYMYAQDIYHRGTWKEKGLTIASDGWSDSQRRSLINFMAVTGGAPMFLKAVNCEGEIKDKHFIASLMKEVVIEVGPKNVVQIVTDNAANCKAAGQIIEAQYPHIFWTPCVVHTLNLALKNICAAKNIENNSLVYDECSWITIVVGDASCIKNFIMNHSMRLAIFNEFVSLKLLSVAETRFASSIVMLKRFKLIKQSLQSMVISTQWNSHREEQGASFVRETLLNEKWWDKVDYILSFTAPMYDVLRECDTDKPTLHLIYDMWDTMIEKVKCAIYKHEEKLLEDESEFYDVVHKILVDRWNKNNTPLHCLAHALNPRYYSDIWLQEDPKRVPPHKDEEVTNERKKCLKRYLNDSMERTKANMEYAKFSTKEGPFSDIDSIEDRYNMDSHSWWVIHGASAPILQTLALKILTQPSSSSCCERNWSTYSFIHSLRRNKMTPQRAEDLVYIHSNLRLLSRRSPQYCSGITKMWDIAGDQFGSLDDIGMLEVANLSLDEPEMEVVVFTDDGDGDQANSDEEVMEVGSN</sequence>
<dbReference type="Pfam" id="PF04937">
    <property type="entry name" value="DUF659"/>
    <property type="match status" value="1"/>
</dbReference>
<gene>
    <name evidence="4" type="ORF">RHGRI_037159</name>
</gene>
<dbReference type="Pfam" id="PF05699">
    <property type="entry name" value="Dimer_Tnp_hAT"/>
    <property type="match status" value="1"/>
</dbReference>
<dbReference type="InterPro" id="IPR007021">
    <property type="entry name" value="DUF659"/>
</dbReference>
<evidence type="ECO:0000313" key="4">
    <source>
        <dbReference type="EMBL" id="KAG5516348.1"/>
    </source>
</evidence>
<evidence type="ECO:0000256" key="1">
    <source>
        <dbReference type="SAM" id="MobiDB-lite"/>
    </source>
</evidence>
<reference evidence="4 5" key="1">
    <citation type="submission" date="2020-08" db="EMBL/GenBank/DDBJ databases">
        <title>Plant Genome Project.</title>
        <authorList>
            <person name="Zhang R.-G."/>
        </authorList>
    </citation>
    <scope>NUCLEOTIDE SEQUENCE [LARGE SCALE GENOMIC DNA]</scope>
    <source>
        <strain evidence="4">WSP0</strain>
        <tissue evidence="4">Leaf</tissue>
    </source>
</reference>
<feature type="region of interest" description="Disordered" evidence="1">
    <location>
        <begin position="88"/>
        <end position="132"/>
    </location>
</feature>
<feature type="domain" description="HAT C-terminal dimerisation" evidence="3">
    <location>
        <begin position="551"/>
        <end position="624"/>
    </location>
</feature>
<dbReference type="Proteomes" id="UP000823749">
    <property type="component" value="Chromosome 13"/>
</dbReference>
<organism evidence="4 5">
    <name type="scientific">Rhododendron griersonianum</name>
    <dbReference type="NCBI Taxonomy" id="479676"/>
    <lineage>
        <taxon>Eukaryota</taxon>
        <taxon>Viridiplantae</taxon>
        <taxon>Streptophyta</taxon>
        <taxon>Embryophyta</taxon>
        <taxon>Tracheophyta</taxon>
        <taxon>Spermatophyta</taxon>
        <taxon>Magnoliopsida</taxon>
        <taxon>eudicotyledons</taxon>
        <taxon>Gunneridae</taxon>
        <taxon>Pentapetalae</taxon>
        <taxon>asterids</taxon>
        <taxon>Ericales</taxon>
        <taxon>Ericaceae</taxon>
        <taxon>Ericoideae</taxon>
        <taxon>Rhodoreae</taxon>
        <taxon>Rhododendron</taxon>
    </lineage>
</organism>
<evidence type="ECO:0008006" key="6">
    <source>
        <dbReference type="Google" id="ProtNLM"/>
    </source>
</evidence>
<evidence type="ECO:0000313" key="5">
    <source>
        <dbReference type="Proteomes" id="UP000823749"/>
    </source>
</evidence>
<dbReference type="SUPFAM" id="SSF53098">
    <property type="entry name" value="Ribonuclease H-like"/>
    <property type="match status" value="1"/>
</dbReference>
<keyword evidence="5" id="KW-1185">Reference proteome</keyword>
<name>A0AAV6HR71_9ERIC</name>
<proteinExistence type="predicted"/>
<dbReference type="PANTHER" id="PTHR32166:SF81">
    <property type="entry name" value="OS06G0658400 PROTEIN"/>
    <property type="match status" value="1"/>
</dbReference>
<dbReference type="GO" id="GO:0046983">
    <property type="term" value="F:protein dimerization activity"/>
    <property type="evidence" value="ECO:0007669"/>
    <property type="project" value="InterPro"/>
</dbReference>
<dbReference type="EMBL" id="JACTNZ010000013">
    <property type="protein sequence ID" value="KAG5516348.1"/>
    <property type="molecule type" value="Genomic_DNA"/>
</dbReference>
<evidence type="ECO:0000259" key="3">
    <source>
        <dbReference type="Pfam" id="PF05699"/>
    </source>
</evidence>
<dbReference type="AlphaFoldDB" id="A0AAV6HR71"/>
<protein>
    <recommendedName>
        <fullName evidence="6">BED-type domain-containing protein</fullName>
    </recommendedName>
</protein>
<evidence type="ECO:0000259" key="2">
    <source>
        <dbReference type="Pfam" id="PF04937"/>
    </source>
</evidence>
<dbReference type="InterPro" id="IPR008906">
    <property type="entry name" value="HATC_C_dom"/>
</dbReference>
<dbReference type="InterPro" id="IPR012337">
    <property type="entry name" value="RNaseH-like_sf"/>
</dbReference>